<proteinExistence type="predicted"/>
<feature type="chain" id="PRO_5040809419" description="Outer membrane protein beta-barrel domain-containing protein" evidence="2">
    <location>
        <begin position="25"/>
        <end position="303"/>
    </location>
</feature>
<gene>
    <name evidence="3" type="ORF">OV079_11105</name>
</gene>
<feature type="compositionally biased region" description="Pro residues" evidence="1">
    <location>
        <begin position="64"/>
        <end position="86"/>
    </location>
</feature>
<reference evidence="3" key="1">
    <citation type="submission" date="2022-11" db="EMBL/GenBank/DDBJ databases">
        <title>Minimal conservation of predation-associated metabolite biosynthetic gene clusters underscores biosynthetic potential of Myxococcota including descriptions for ten novel species: Archangium lansinium sp. nov., Myxococcus landrumus sp. nov., Nannocystis bai.</title>
        <authorList>
            <person name="Ahearne A."/>
            <person name="Stevens C."/>
            <person name="Phillips K."/>
        </authorList>
    </citation>
    <scope>NUCLEOTIDE SEQUENCE</scope>
    <source>
        <strain evidence="3">Na p29</strain>
    </source>
</reference>
<name>A0A9X3IWN0_9BACT</name>
<feature type="compositionally biased region" description="Low complexity" evidence="1">
    <location>
        <begin position="87"/>
        <end position="102"/>
    </location>
</feature>
<evidence type="ECO:0000313" key="3">
    <source>
        <dbReference type="EMBL" id="MCY1006100.1"/>
    </source>
</evidence>
<feature type="compositionally biased region" description="Low complexity" evidence="1">
    <location>
        <begin position="24"/>
        <end position="40"/>
    </location>
</feature>
<protein>
    <recommendedName>
        <fullName evidence="5">Outer membrane protein beta-barrel domain-containing protein</fullName>
    </recommendedName>
</protein>
<feature type="compositionally biased region" description="Low complexity" evidence="1">
    <location>
        <begin position="48"/>
        <end position="63"/>
    </location>
</feature>
<evidence type="ECO:0000256" key="2">
    <source>
        <dbReference type="SAM" id="SignalP"/>
    </source>
</evidence>
<evidence type="ECO:0000313" key="4">
    <source>
        <dbReference type="Proteomes" id="UP001150924"/>
    </source>
</evidence>
<feature type="signal peptide" evidence="2">
    <location>
        <begin position="1"/>
        <end position="24"/>
    </location>
</feature>
<evidence type="ECO:0000256" key="1">
    <source>
        <dbReference type="SAM" id="MobiDB-lite"/>
    </source>
</evidence>
<keyword evidence="4" id="KW-1185">Reference proteome</keyword>
<dbReference type="AlphaFoldDB" id="A0A9X3IWN0"/>
<evidence type="ECO:0008006" key="5">
    <source>
        <dbReference type="Google" id="ProtNLM"/>
    </source>
</evidence>
<dbReference type="Proteomes" id="UP001150924">
    <property type="component" value="Unassembled WGS sequence"/>
</dbReference>
<dbReference type="RefSeq" id="WP_267768107.1">
    <property type="nucleotide sequence ID" value="NZ_JAPNKE010000002.1"/>
</dbReference>
<organism evidence="3 4">
    <name type="scientific">Nannocystis pusilla</name>
    <dbReference type="NCBI Taxonomy" id="889268"/>
    <lineage>
        <taxon>Bacteria</taxon>
        <taxon>Pseudomonadati</taxon>
        <taxon>Myxococcota</taxon>
        <taxon>Polyangia</taxon>
        <taxon>Nannocystales</taxon>
        <taxon>Nannocystaceae</taxon>
        <taxon>Nannocystis</taxon>
    </lineage>
</organism>
<sequence>MTLAHIRAVLICLTGVLAATPARAQEPSPAPAPAAASAPAPAAPAPAAPETVATPSATPEAGVPVPPPSATPPPVAPPVSAPPTPAPSTGAAATPSAPGAAPSFDWGGRQVEPLPAPPAPADPAKIRRDSWRGRFWIAPRLLITGPIGGDKPARPTLLTIGGGFDFGVRLNNRLGFGMGLSGQTHTSIRTTLPGTTDKTIKNGGMFFFDPVFVRVYFLKKRFQPLLEFGVGYARAKMPLGDVLHGAQIRAGLGFDAWVSSQVTIGFTTVYRMIALNMPKDGITPAHWEVGHALQGALQLGLHW</sequence>
<accession>A0A9X3IWN0</accession>
<feature type="region of interest" description="Disordered" evidence="1">
    <location>
        <begin position="24"/>
        <end position="126"/>
    </location>
</feature>
<comment type="caution">
    <text evidence="3">The sequence shown here is derived from an EMBL/GenBank/DDBJ whole genome shotgun (WGS) entry which is preliminary data.</text>
</comment>
<dbReference type="EMBL" id="JAPNKE010000002">
    <property type="protein sequence ID" value="MCY1006100.1"/>
    <property type="molecule type" value="Genomic_DNA"/>
</dbReference>
<keyword evidence="2" id="KW-0732">Signal</keyword>